<gene>
    <name evidence="1" type="ORF">RFULGI_LOCUS16211</name>
</gene>
<dbReference type="Proteomes" id="UP000789396">
    <property type="component" value="Unassembled WGS sequence"/>
</dbReference>
<feature type="non-terminal residue" evidence="1">
    <location>
        <position position="1"/>
    </location>
</feature>
<protein>
    <submittedName>
        <fullName evidence="1">20102_t:CDS:1</fullName>
    </submittedName>
</protein>
<feature type="non-terminal residue" evidence="1">
    <location>
        <position position="82"/>
    </location>
</feature>
<evidence type="ECO:0000313" key="1">
    <source>
        <dbReference type="EMBL" id="CAG8785516.1"/>
    </source>
</evidence>
<comment type="caution">
    <text evidence="1">The sequence shown here is derived from an EMBL/GenBank/DDBJ whole genome shotgun (WGS) entry which is preliminary data.</text>
</comment>
<keyword evidence="2" id="KW-1185">Reference proteome</keyword>
<evidence type="ECO:0000313" key="2">
    <source>
        <dbReference type="Proteomes" id="UP000789396"/>
    </source>
</evidence>
<dbReference type="EMBL" id="CAJVPZ010056308">
    <property type="protein sequence ID" value="CAG8785516.1"/>
    <property type="molecule type" value="Genomic_DNA"/>
</dbReference>
<accession>A0A9N9P3U8</accession>
<dbReference type="AlphaFoldDB" id="A0A9N9P3U8"/>
<organism evidence="1 2">
    <name type="scientific">Racocetra fulgida</name>
    <dbReference type="NCBI Taxonomy" id="60492"/>
    <lineage>
        <taxon>Eukaryota</taxon>
        <taxon>Fungi</taxon>
        <taxon>Fungi incertae sedis</taxon>
        <taxon>Mucoromycota</taxon>
        <taxon>Glomeromycotina</taxon>
        <taxon>Glomeromycetes</taxon>
        <taxon>Diversisporales</taxon>
        <taxon>Gigasporaceae</taxon>
        <taxon>Racocetra</taxon>
    </lineage>
</organism>
<reference evidence="1" key="1">
    <citation type="submission" date="2021-06" db="EMBL/GenBank/DDBJ databases">
        <authorList>
            <person name="Kallberg Y."/>
            <person name="Tangrot J."/>
            <person name="Rosling A."/>
        </authorList>
    </citation>
    <scope>NUCLEOTIDE SEQUENCE</scope>
    <source>
        <strain evidence="1">IN212</strain>
    </source>
</reference>
<name>A0A9N9P3U8_9GLOM</name>
<proteinExistence type="predicted"/>
<sequence length="82" mass="10204">SKWQIKSHDIEMEFVEKQFCEVGIQIEKQYCEVDYIYDYVVESWEYDQKIYKLSQELIEQNNDLLLKWKNRFSTQEKKELIQ</sequence>